<dbReference type="Gene3D" id="3.30.470.20">
    <property type="entry name" value="ATP-grasp fold, B domain"/>
    <property type="match status" value="1"/>
</dbReference>
<dbReference type="PANTHER" id="PTHR21621">
    <property type="entry name" value="RIBOSOMAL PROTEIN S6 MODIFICATION PROTEIN"/>
    <property type="match status" value="1"/>
</dbReference>
<evidence type="ECO:0000313" key="3">
    <source>
        <dbReference type="Proteomes" id="UP001214170"/>
    </source>
</evidence>
<organism evidence="2 3">
    <name type="scientific">Achromobacter spanius</name>
    <dbReference type="NCBI Taxonomy" id="217203"/>
    <lineage>
        <taxon>Bacteria</taxon>
        <taxon>Pseudomonadati</taxon>
        <taxon>Pseudomonadota</taxon>
        <taxon>Betaproteobacteria</taxon>
        <taxon>Burkholderiales</taxon>
        <taxon>Alcaligenaceae</taxon>
        <taxon>Achromobacter</taxon>
    </lineage>
</organism>
<evidence type="ECO:0000259" key="1">
    <source>
        <dbReference type="Pfam" id="PF21068"/>
    </source>
</evidence>
<feature type="domain" description="MvdD-like pre-ATP grasp" evidence="1">
    <location>
        <begin position="8"/>
        <end position="124"/>
    </location>
</feature>
<sequence length="321" mass="36316">MSITRLPKVLIIADDDDLHAQALCRHYEAEKSAVAYLLNSAHFPQRVKLSYTTSEQSTVLKLASGSVLVEEEITGIWYRRPKPHEIDQGIREDRARKFAAAESRTLFQGWLCRCGNKVVNPVAADRLAHFKPLQLAKARSVGLNVPATLISNDQLEVAQFLDRWDKRVIFKILTTTPWQVTETKSWQSEYNSMLGLISLAPVIWQQRIERGRDFRVTVIDNDVAVAEIIPDRANAQLDWRLDVSARVIPAVLSNEVCERLLRLTRELGLRYGAIDLREDNDGKMWFFEVNPGGQFLFNDVHGKVPVLPLMAKALAQSTNGS</sequence>
<reference evidence="2 3" key="1">
    <citation type="submission" date="2023-03" db="EMBL/GenBank/DDBJ databases">
        <title>Achromobacter spanius LIG8.</title>
        <authorList>
            <person name="Shrestha S."/>
        </authorList>
    </citation>
    <scope>NUCLEOTIDE SEQUENCE [LARGE SCALE GENOMIC DNA]</scope>
    <source>
        <strain evidence="2 3">LIG8</strain>
    </source>
</reference>
<protein>
    <recommendedName>
        <fullName evidence="1">MvdD-like pre-ATP grasp domain-containing protein</fullName>
    </recommendedName>
</protein>
<dbReference type="EMBL" id="CP121261">
    <property type="protein sequence ID" value="WFP10435.1"/>
    <property type="molecule type" value="Genomic_DNA"/>
</dbReference>
<dbReference type="Pfam" id="PF21068">
    <property type="entry name" value="ATPgraspMvdD"/>
    <property type="match status" value="1"/>
</dbReference>
<dbReference type="Proteomes" id="UP001214170">
    <property type="component" value="Chromosome"/>
</dbReference>
<gene>
    <name evidence="2" type="ORF">P8T11_11390</name>
</gene>
<accession>A0ABY8GZW6</accession>
<dbReference type="SUPFAM" id="SSF56059">
    <property type="entry name" value="Glutathione synthetase ATP-binding domain-like"/>
    <property type="match status" value="1"/>
</dbReference>
<dbReference type="RefSeq" id="WP_268081846.1">
    <property type="nucleotide sequence ID" value="NZ_CP106885.1"/>
</dbReference>
<dbReference type="InterPro" id="IPR048936">
    <property type="entry name" value="MvdD-like_ATPgrasp"/>
</dbReference>
<dbReference type="PANTHER" id="PTHR21621:SF0">
    <property type="entry name" value="BETA-CITRYLGLUTAMATE SYNTHASE B-RELATED"/>
    <property type="match status" value="1"/>
</dbReference>
<keyword evidence="3" id="KW-1185">Reference proteome</keyword>
<evidence type="ECO:0000313" key="2">
    <source>
        <dbReference type="EMBL" id="WFP10435.1"/>
    </source>
</evidence>
<name>A0ABY8GZW6_9BURK</name>
<proteinExistence type="predicted"/>